<dbReference type="eggNOG" id="COG5283">
    <property type="taxonomic scope" value="Bacteria"/>
</dbReference>
<dbReference type="KEGG" id="cle:Clole_0830"/>
<keyword evidence="5" id="KW-1185">Reference proteome</keyword>
<sequence>MADGSIIIDTQLNNKGFKDGLNGLKGLADKGLGGLKDLAGGVAKALAAVGAALATAAGFAIKAGIEFESAFAGVKKTVNGTEEQLASLEGAIRDMAKEMPQSAAEIAGVAEAAGQLGINIDKIDSFTKTMVQLGDATNLSSEEAATSLARLANITGMSQDDFDKLGSTIVALGNNLATTESEITAMSLRLAGAGKQVGMSEAQILSLAGGLSSVGIEAEAGGSAFSKVMSDMALAVETGNSSLGQFAAVAGMSSEQFKKAFKDDAAGAIMSFIQGLGTAEDRGISAIKVLDDMGITEIRLKDALLRASSASDVFAKSMDIGNTAWKENTALAKEASARYATMESQIGILKNKLTDLGITFYKDVRNPMVEVVKTANDMLDKLASAFEKNGLEGLVVALGDVFSEIVVKVAEAAPKMIEAASDLIQSFIQGLSDNLETISGAAIEMGMSLVRGIGEIIPRLLELGVDIIKALGKGIQENIAEIVGIAKNIIMSLVDSFVQIMPTLLQTGLAIILELGKGIAEALPKLIPVAVETILDFIDYILEEDNIEKLLKCAENIIIGLADGIVKALPKLADKAPEIIGKLVNALVSASIALVQCADEVMQKFIEGIMAVDWARTGKDIIDAIGKGILGAGQDLPGTLAKGIRLNLKQFGLIGLLADKGLDALGIGKDTIDSTLHKSSSGRYYGGSGTSFDDPKYKTLDDGVDNGMKMPGDIVDLTEYDKNAQGYLKHIQDIMDKGAKEYQDKVEKNAKENQEANDDANKGSELQLFDASEEYARLEQGLEVKRSEEYLALKEKLSAEELKQLEKELAEKEAIGVAGVQKAYNKYIAIEKAKVTEKEKAISDLEAKLDKQNKAMSIASESKDLEGAYKVLAKLELDLMTDLDEETKAQKLKDIESKAKSVTEKELNALAETNQAKLELTKQGLEDEKALQEQYIKNYESTYSGMISAYESAYNVIMNKQTSLEEKFKAFGDLFDKFTEQNDKGEDIEFMKLGDLKDDINQLTLFGKGLDALKQKGASQDFLETITNMNMEDALDFTELLLAQSDKDFQSYLALWEEKQKLAGELASGFYKDEFDTLKAEFTDKVNDELGLMPDEAQKIGQDTASKLAEGLRSGVDLVKGAVGELVAQMQAAVAGETASIGANLSTSSTVTQNVNTKDNGVIGALSAIYGALTEEAGAPIIVNMNADKVGEGSVDGMLRELRRRGVTFDVD</sequence>
<dbReference type="PANTHER" id="PTHR37813">
    <property type="entry name" value="FELS-2 PROPHAGE PROTEIN"/>
    <property type="match status" value="1"/>
</dbReference>
<dbReference type="NCBIfam" id="TIGR01760">
    <property type="entry name" value="tape_meas_TP901"/>
    <property type="match status" value="1"/>
</dbReference>
<dbReference type="SUPFAM" id="SSF48371">
    <property type="entry name" value="ARM repeat"/>
    <property type="match status" value="1"/>
</dbReference>
<dbReference type="Gene3D" id="1.25.10.10">
    <property type="entry name" value="Leucine-rich Repeat Variant"/>
    <property type="match status" value="1"/>
</dbReference>
<dbReference type="PANTHER" id="PTHR37813:SF1">
    <property type="entry name" value="FELS-2 PROPHAGE PROTEIN"/>
    <property type="match status" value="1"/>
</dbReference>
<dbReference type="eggNOG" id="COG5412">
    <property type="taxonomic scope" value="Bacteria"/>
</dbReference>
<feature type="coiled-coil region" evidence="2">
    <location>
        <begin position="908"/>
        <end position="942"/>
    </location>
</feature>
<name>F2JQ15_CELLD</name>
<evidence type="ECO:0000256" key="1">
    <source>
        <dbReference type="ARBA" id="ARBA00022612"/>
    </source>
</evidence>
<evidence type="ECO:0000256" key="2">
    <source>
        <dbReference type="SAM" id="Coils"/>
    </source>
</evidence>
<dbReference type="Pfam" id="PF10145">
    <property type="entry name" value="PhageMin_Tail"/>
    <property type="match status" value="1"/>
</dbReference>
<evidence type="ECO:0000259" key="3">
    <source>
        <dbReference type="Pfam" id="PF10145"/>
    </source>
</evidence>
<evidence type="ECO:0000313" key="5">
    <source>
        <dbReference type="Proteomes" id="UP000008467"/>
    </source>
</evidence>
<keyword evidence="2" id="KW-0175">Coiled coil</keyword>
<gene>
    <name evidence="4" type="ordered locus">Clole_0830</name>
</gene>
<dbReference type="InterPro" id="IPR010090">
    <property type="entry name" value="Phage_tape_meas"/>
</dbReference>
<evidence type="ECO:0000313" key="4">
    <source>
        <dbReference type="EMBL" id="ADZ82563.1"/>
    </source>
</evidence>
<feature type="coiled-coil region" evidence="2">
    <location>
        <begin position="795"/>
        <end position="862"/>
    </location>
</feature>
<dbReference type="InterPro" id="IPR011989">
    <property type="entry name" value="ARM-like"/>
</dbReference>
<protein>
    <submittedName>
        <fullName evidence="4">Phage tail tape measure protein, TP901 family</fullName>
    </submittedName>
</protein>
<reference evidence="4 5" key="1">
    <citation type="journal article" date="2011" name="J. Bacteriol.">
        <title>Complete genome sequence of the cellulose-degrading bacterium Cellulosilyticum lentocellum.</title>
        <authorList>
            <consortium name="US DOE Joint Genome Institute"/>
            <person name="Miller D.A."/>
            <person name="Suen G."/>
            <person name="Bruce D."/>
            <person name="Copeland A."/>
            <person name="Cheng J.F."/>
            <person name="Detter C."/>
            <person name="Goodwin L.A."/>
            <person name="Han C.S."/>
            <person name="Hauser L.J."/>
            <person name="Land M.L."/>
            <person name="Lapidus A."/>
            <person name="Lucas S."/>
            <person name="Meincke L."/>
            <person name="Pitluck S."/>
            <person name="Tapia R."/>
            <person name="Teshima H."/>
            <person name="Woyke T."/>
            <person name="Fox B.G."/>
            <person name="Angert E.R."/>
            <person name="Currie C.R."/>
        </authorList>
    </citation>
    <scope>NUCLEOTIDE SEQUENCE [LARGE SCALE GENOMIC DNA]</scope>
    <source>
        <strain evidence="5">ATCC 49066 / DSM 5427 / NCIMB 11756 / RHM5</strain>
    </source>
</reference>
<dbReference type="Proteomes" id="UP000008467">
    <property type="component" value="Chromosome"/>
</dbReference>
<keyword evidence="1" id="KW-1188">Viral release from host cell</keyword>
<feature type="domain" description="Phage tail tape measure protein" evidence="3">
    <location>
        <begin position="91"/>
        <end position="281"/>
    </location>
</feature>
<organism evidence="4 5">
    <name type="scientific">Cellulosilyticum lentocellum (strain ATCC 49066 / DSM 5427 / NCIMB 11756 / RHM5)</name>
    <name type="common">Clostridium lentocellum</name>
    <dbReference type="NCBI Taxonomy" id="642492"/>
    <lineage>
        <taxon>Bacteria</taxon>
        <taxon>Bacillati</taxon>
        <taxon>Bacillota</taxon>
        <taxon>Clostridia</taxon>
        <taxon>Lachnospirales</taxon>
        <taxon>Cellulosilyticaceae</taxon>
        <taxon>Cellulosilyticum</taxon>
    </lineage>
</organism>
<dbReference type="InterPro" id="IPR016024">
    <property type="entry name" value="ARM-type_fold"/>
</dbReference>
<proteinExistence type="predicted"/>
<dbReference type="RefSeq" id="WP_013655864.1">
    <property type="nucleotide sequence ID" value="NC_015275.1"/>
</dbReference>
<dbReference type="STRING" id="642492.Clole_0830"/>
<accession>F2JQ15</accession>
<dbReference type="EMBL" id="CP002582">
    <property type="protein sequence ID" value="ADZ82563.1"/>
    <property type="molecule type" value="Genomic_DNA"/>
</dbReference>
<dbReference type="AlphaFoldDB" id="F2JQ15"/>
<dbReference type="HOGENOM" id="CLU_269983_0_0_9"/>